<dbReference type="EMBL" id="FOTC01000002">
    <property type="protein sequence ID" value="SFK99236.1"/>
    <property type="molecule type" value="Genomic_DNA"/>
</dbReference>
<feature type="domain" description="Thiamine-phosphate synthase ThiN" evidence="3">
    <location>
        <begin position="305"/>
        <end position="470"/>
    </location>
</feature>
<feature type="compositionally biased region" description="Basic and acidic residues" evidence="1">
    <location>
        <begin position="225"/>
        <end position="236"/>
    </location>
</feature>
<dbReference type="GO" id="GO:0008902">
    <property type="term" value="F:hydroxymethylpyrimidine kinase activity"/>
    <property type="evidence" value="ECO:0007669"/>
    <property type="project" value="TreeGrafter"/>
</dbReference>
<dbReference type="Pfam" id="PF10120">
    <property type="entry name" value="ThiN"/>
    <property type="match status" value="1"/>
</dbReference>
<keyword evidence="5" id="KW-1185">Reference proteome</keyword>
<keyword evidence="4" id="KW-0808">Transferase</keyword>
<dbReference type="GO" id="GO:0008972">
    <property type="term" value="F:phosphomethylpyrimidine kinase activity"/>
    <property type="evidence" value="ECO:0007669"/>
    <property type="project" value="InterPro"/>
</dbReference>
<dbReference type="InterPro" id="IPR004399">
    <property type="entry name" value="HMP/HMP-P_kinase_dom"/>
</dbReference>
<dbReference type="GO" id="GO:0005829">
    <property type="term" value="C:cytosol"/>
    <property type="evidence" value="ECO:0007669"/>
    <property type="project" value="TreeGrafter"/>
</dbReference>
<proteinExistence type="predicted"/>
<dbReference type="InterPro" id="IPR013749">
    <property type="entry name" value="PM/HMP-P_kinase-1"/>
</dbReference>
<dbReference type="PANTHER" id="PTHR20858:SF17">
    <property type="entry name" value="HYDROXYMETHYLPYRIMIDINE_PHOSPHOMETHYLPYRIMIDINE KINASE THI20-RELATED"/>
    <property type="match status" value="1"/>
</dbReference>
<feature type="domain" description="Pyridoxamine kinase/Phosphomethylpyrimidine kinase" evidence="2">
    <location>
        <begin position="224"/>
        <end position="287"/>
    </location>
</feature>
<dbReference type="InterPro" id="IPR019293">
    <property type="entry name" value="ThiN"/>
</dbReference>
<evidence type="ECO:0000313" key="4">
    <source>
        <dbReference type="EMBL" id="SFK99236.1"/>
    </source>
</evidence>
<reference evidence="5" key="1">
    <citation type="submission" date="2016-10" db="EMBL/GenBank/DDBJ databases">
        <authorList>
            <person name="Varghese N."/>
            <person name="Submissions S."/>
        </authorList>
    </citation>
    <scope>NUCLEOTIDE SEQUENCE [LARGE SCALE GENOMIC DNA]</scope>
    <source>
        <strain evidence="5">CGMCC 1.7738</strain>
    </source>
</reference>
<organism evidence="4 5">
    <name type="scientific">Halogranum rubrum</name>
    <dbReference type="NCBI Taxonomy" id="553466"/>
    <lineage>
        <taxon>Archaea</taxon>
        <taxon>Methanobacteriati</taxon>
        <taxon>Methanobacteriota</taxon>
        <taxon>Stenosarchaea group</taxon>
        <taxon>Halobacteria</taxon>
        <taxon>Halobacteriales</taxon>
        <taxon>Haloferacaceae</taxon>
    </lineage>
</organism>
<dbReference type="NCBIfam" id="TIGR00097">
    <property type="entry name" value="HMP-P_kinase"/>
    <property type="match status" value="1"/>
</dbReference>
<dbReference type="Pfam" id="PF08543">
    <property type="entry name" value="Phos_pyr_kin"/>
    <property type="match status" value="2"/>
</dbReference>
<sequence>MRRPAPVSPPVALTVAGSDSGGGAGIQADVKTMEAHGVFGTSVLTAVTAQNTRGVASSYTLPTSEIEAQFDAVLDDFTLGAVKTGMLATREVIETVTDRLDGVDAPLVVDPVMVATSGDRLLSADAESAYEELVAAATLVTPNTDEAAVLSGVDVTDRESAGEAAERLVEMGAKAALVKGGHLDGARVVDTLVVSDRLRAGRAPRDDDAPDAPGTPDAPTGLATHRFDHPRVDTDATHGSGCALSSAIAARLARGESLVEAVDGGTDFLHRAVRYGLDVGEGPGAVHHLVELRERAARQETVEAVASVVEEFVARDVSLLVPEVGMNVVGATPYAESPDETAAVEGRITRTFSGVHPNRGVRLGASSHVARFLLAAREVDPSRRFAVNCRFADDVEAALSALDGPVAEFDRAAEPDDSATEEGNTMQWGARRAFESTEGTPVAVVDRGAVGKERIVKLLAADADTLVERTLTLLDAVEAER</sequence>
<dbReference type="Proteomes" id="UP000199607">
    <property type="component" value="Unassembled WGS sequence"/>
</dbReference>
<protein>
    <submittedName>
        <fullName evidence="4">Hydroxymethylpyrimidine/phosphomethylpyrimidine kinase</fullName>
    </submittedName>
</protein>
<dbReference type="Gene3D" id="3.40.1190.20">
    <property type="match status" value="1"/>
</dbReference>
<dbReference type="InterPro" id="IPR036409">
    <property type="entry name" value="Aldolase_II/adducin_N_sf"/>
</dbReference>
<feature type="region of interest" description="Disordered" evidence="1">
    <location>
        <begin position="199"/>
        <end position="239"/>
    </location>
</feature>
<dbReference type="SUPFAM" id="SSF53613">
    <property type="entry name" value="Ribokinase-like"/>
    <property type="match status" value="1"/>
</dbReference>
<evidence type="ECO:0000259" key="3">
    <source>
        <dbReference type="Pfam" id="PF10120"/>
    </source>
</evidence>
<dbReference type="PANTHER" id="PTHR20858">
    <property type="entry name" value="PHOSPHOMETHYLPYRIMIDINE KINASE"/>
    <property type="match status" value="1"/>
</dbReference>
<evidence type="ECO:0000256" key="1">
    <source>
        <dbReference type="SAM" id="MobiDB-lite"/>
    </source>
</evidence>
<dbReference type="CDD" id="cd01169">
    <property type="entry name" value="HMPP_kinase"/>
    <property type="match status" value="1"/>
</dbReference>
<feature type="compositionally biased region" description="Low complexity" evidence="1">
    <location>
        <begin position="211"/>
        <end position="221"/>
    </location>
</feature>
<dbReference type="STRING" id="553466.SAMN04487950_1798"/>
<dbReference type="GO" id="GO:0009228">
    <property type="term" value="P:thiamine biosynthetic process"/>
    <property type="evidence" value="ECO:0007669"/>
    <property type="project" value="InterPro"/>
</dbReference>
<keyword evidence="4" id="KW-0418">Kinase</keyword>
<dbReference type="SUPFAM" id="SSF53639">
    <property type="entry name" value="AraD/HMP-PK domain-like"/>
    <property type="match status" value="1"/>
</dbReference>
<evidence type="ECO:0000313" key="5">
    <source>
        <dbReference type="Proteomes" id="UP000199607"/>
    </source>
</evidence>
<dbReference type="AlphaFoldDB" id="A0A1I4E4G5"/>
<dbReference type="InterPro" id="IPR029056">
    <property type="entry name" value="Ribokinase-like"/>
</dbReference>
<name>A0A1I4E4G5_9EURY</name>
<evidence type="ECO:0000259" key="2">
    <source>
        <dbReference type="Pfam" id="PF08543"/>
    </source>
</evidence>
<gene>
    <name evidence="4" type="ORF">SAMN04487950_1798</name>
</gene>
<feature type="domain" description="Pyridoxamine kinase/Phosphomethylpyrimidine kinase" evidence="2">
    <location>
        <begin position="19"/>
        <end position="203"/>
    </location>
</feature>
<accession>A0A1I4E4G5</accession>
<dbReference type="RefSeq" id="WP_089868610.1">
    <property type="nucleotide sequence ID" value="NZ_FOTC01000002.1"/>
</dbReference>
<dbReference type="Gene3D" id="3.40.225.10">
    <property type="entry name" value="Class II aldolase/adducin N-terminal domain"/>
    <property type="match status" value="1"/>
</dbReference>